<name>A0A133PV20_9BACT</name>
<dbReference type="Proteomes" id="UP000070533">
    <property type="component" value="Unassembled WGS sequence"/>
</dbReference>
<accession>A0A133PV20</accession>
<dbReference type="AlphaFoldDB" id="A0A133PV20"/>
<gene>
    <name evidence="1" type="ORF">HMPREF3226_02565</name>
</gene>
<dbReference type="PATRIC" id="fig|28128.5.peg.2638"/>
<dbReference type="EMBL" id="LRQG01000237">
    <property type="protein sequence ID" value="KXA32997.1"/>
    <property type="molecule type" value="Genomic_DNA"/>
</dbReference>
<sequence length="183" mass="21793">MRSFLLTILLSIFIQQSAICQSIIKYYTNIRDSSRISNSFYGYNLCVIRRKKNDLYKILTRLSKDSLSEVFILRCDKIMNDITISVQNWEYKDLPPTNMEVYGIFKTSKGKDFFICYDSCESIKVVKKLFRKIKQKNFYQIEVEVLPNDIYIIKNDMTTYYNGYYKGECLITKKLIINNKKIY</sequence>
<organism evidence="1 2">
    <name type="scientific">Prevotella corporis</name>
    <dbReference type="NCBI Taxonomy" id="28128"/>
    <lineage>
        <taxon>Bacteria</taxon>
        <taxon>Pseudomonadati</taxon>
        <taxon>Bacteroidota</taxon>
        <taxon>Bacteroidia</taxon>
        <taxon>Bacteroidales</taxon>
        <taxon>Prevotellaceae</taxon>
        <taxon>Prevotella</taxon>
    </lineage>
</organism>
<keyword evidence="2" id="KW-1185">Reference proteome</keyword>
<evidence type="ECO:0000313" key="2">
    <source>
        <dbReference type="Proteomes" id="UP000070533"/>
    </source>
</evidence>
<proteinExistence type="predicted"/>
<comment type="caution">
    <text evidence="1">The sequence shown here is derived from an EMBL/GenBank/DDBJ whole genome shotgun (WGS) entry which is preliminary data.</text>
</comment>
<reference evidence="2" key="1">
    <citation type="submission" date="2016-01" db="EMBL/GenBank/DDBJ databases">
        <authorList>
            <person name="Mitreva M."/>
            <person name="Pepin K.H."/>
            <person name="Mihindukulasuriya K.A."/>
            <person name="Fulton R."/>
            <person name="Fronick C."/>
            <person name="O'Laughlin M."/>
            <person name="Miner T."/>
            <person name="Herter B."/>
            <person name="Rosa B.A."/>
            <person name="Cordes M."/>
            <person name="Tomlinson C."/>
            <person name="Wollam A."/>
            <person name="Palsikar V.B."/>
            <person name="Mardis E.R."/>
            <person name="Wilson R.K."/>
        </authorList>
    </citation>
    <scope>NUCLEOTIDE SEQUENCE [LARGE SCALE GENOMIC DNA]</scope>
    <source>
        <strain evidence="2">MJR7716</strain>
    </source>
</reference>
<protein>
    <submittedName>
        <fullName evidence="1">Uncharacterized protein</fullName>
    </submittedName>
</protein>
<evidence type="ECO:0000313" key="1">
    <source>
        <dbReference type="EMBL" id="KXA32997.1"/>
    </source>
</evidence>